<evidence type="ECO:0000256" key="2">
    <source>
        <dbReference type="ARBA" id="ARBA00037901"/>
    </source>
</evidence>
<dbReference type="PANTHER" id="PTHR43734">
    <property type="entry name" value="PHYTOENE DESATURASE"/>
    <property type="match status" value="1"/>
</dbReference>
<feature type="domain" description="Amine oxidase" evidence="9">
    <location>
        <begin position="261"/>
        <end position="356"/>
    </location>
</feature>
<dbReference type="InterPro" id="IPR002937">
    <property type="entry name" value="Amino_oxidase"/>
</dbReference>
<evidence type="ECO:0000256" key="5">
    <source>
        <dbReference type="ARBA" id="ARBA00041900"/>
    </source>
</evidence>
<dbReference type="SUPFAM" id="SSF101967">
    <property type="entry name" value="Adhesin YadA, collagen-binding domain"/>
    <property type="match status" value="1"/>
</dbReference>
<protein>
    <recommendedName>
        <fullName evidence="4">4,4'-diaponeurosporene oxygenase</fullName>
    </recommendedName>
    <alternativeName>
        <fullName evidence="5">4,4'-diaponeurosporene oxidase</fullName>
    </alternativeName>
    <alternativeName>
        <fullName evidence="6">Carotenoid oxidase</fullName>
    </alternativeName>
</protein>
<dbReference type="PRINTS" id="PR00419">
    <property type="entry name" value="ADXRDTASE"/>
</dbReference>
<reference evidence="10 11" key="1">
    <citation type="submission" date="2021-01" db="EMBL/GenBank/DDBJ databases">
        <title>Sequencing the genomes of 1000 actinobacteria strains.</title>
        <authorList>
            <person name="Klenk H.-P."/>
        </authorList>
    </citation>
    <scope>NUCLEOTIDE SEQUENCE [LARGE SCALE GENOMIC DNA]</scope>
    <source>
        <strain evidence="10 11">DSM 18662</strain>
    </source>
</reference>
<evidence type="ECO:0000256" key="1">
    <source>
        <dbReference type="ARBA" id="ARBA00023002"/>
    </source>
</evidence>
<evidence type="ECO:0000313" key="11">
    <source>
        <dbReference type="Proteomes" id="UP000704762"/>
    </source>
</evidence>
<evidence type="ECO:0000256" key="6">
    <source>
        <dbReference type="ARBA" id="ARBA00042619"/>
    </source>
</evidence>
<evidence type="ECO:0000256" key="8">
    <source>
        <dbReference type="SAM" id="MobiDB-lite"/>
    </source>
</evidence>
<comment type="catalytic activity">
    <reaction evidence="7">
        <text>all-trans-4,4'-diaponeurosporene + 2 AH2 + 2 O2 = 4,4'-diaponeurosporenal + 2 A + 3 H2O</text>
        <dbReference type="Rhea" id="RHEA:56104"/>
        <dbReference type="ChEBI" id="CHEBI:13193"/>
        <dbReference type="ChEBI" id="CHEBI:15377"/>
        <dbReference type="ChEBI" id="CHEBI:15379"/>
        <dbReference type="ChEBI" id="CHEBI:17499"/>
        <dbReference type="ChEBI" id="CHEBI:62743"/>
        <dbReference type="ChEBI" id="CHEBI:79065"/>
    </reaction>
</comment>
<comment type="caution">
    <text evidence="10">The sequence shown here is derived from an EMBL/GenBank/DDBJ whole genome shotgun (WGS) entry which is preliminary data.</text>
</comment>
<evidence type="ECO:0000256" key="7">
    <source>
        <dbReference type="ARBA" id="ARBA00048532"/>
    </source>
</evidence>
<dbReference type="InterPro" id="IPR011049">
    <property type="entry name" value="Serralysin-like_metalloprot_C"/>
</dbReference>
<dbReference type="PANTHER" id="PTHR43734:SF7">
    <property type="entry name" value="4,4'-DIAPONEUROSPORENE OXYGENASE"/>
    <property type="match status" value="1"/>
</dbReference>
<dbReference type="Pfam" id="PF01593">
    <property type="entry name" value="Amino_oxidase"/>
    <property type="match status" value="1"/>
</dbReference>
<dbReference type="InterPro" id="IPR036188">
    <property type="entry name" value="FAD/NAD-bd_sf"/>
</dbReference>
<dbReference type="SUPFAM" id="SSF51905">
    <property type="entry name" value="FAD/NAD(P)-binding domain"/>
    <property type="match status" value="1"/>
</dbReference>
<feature type="region of interest" description="Disordered" evidence="8">
    <location>
        <begin position="52"/>
        <end position="113"/>
    </location>
</feature>
<evidence type="ECO:0000256" key="4">
    <source>
        <dbReference type="ARBA" id="ARBA00039159"/>
    </source>
</evidence>
<gene>
    <name evidence="10" type="ORF">JOE57_003105</name>
</gene>
<dbReference type="Proteomes" id="UP000704762">
    <property type="component" value="Unassembled WGS sequence"/>
</dbReference>
<evidence type="ECO:0000256" key="3">
    <source>
        <dbReference type="ARBA" id="ARBA00038194"/>
    </source>
</evidence>
<organism evidence="10 11">
    <name type="scientific">Microlunatus panaciterrae</name>
    <dbReference type="NCBI Taxonomy" id="400768"/>
    <lineage>
        <taxon>Bacteria</taxon>
        <taxon>Bacillati</taxon>
        <taxon>Actinomycetota</taxon>
        <taxon>Actinomycetes</taxon>
        <taxon>Propionibacteriales</taxon>
        <taxon>Propionibacteriaceae</taxon>
        <taxon>Microlunatus</taxon>
    </lineage>
</organism>
<accession>A0ABS2RMF0</accession>
<dbReference type="Gene3D" id="3.50.50.60">
    <property type="entry name" value="FAD/NAD(P)-binding domain"/>
    <property type="match status" value="2"/>
</dbReference>
<dbReference type="Pfam" id="PF13450">
    <property type="entry name" value="NAD_binding_8"/>
    <property type="match status" value="1"/>
</dbReference>
<comment type="similarity">
    <text evidence="3">Belongs to the carotenoid/retinoid oxidoreductase family. CrtP subfamily.</text>
</comment>
<dbReference type="RefSeq" id="WP_204919432.1">
    <property type="nucleotide sequence ID" value="NZ_BAAAQP010000003.1"/>
</dbReference>
<name>A0ABS2RMF0_9ACTN</name>
<sequence>MGDDRRVLVIGAGLAGMAAAARLAKAGHRVEVFEARDRVGGMYAAEVLRPSTGSGRVAQGSGHVAQGSGHVAQGSGHVAQGSGHVAQGSGHVAQGSGRVAQGSGHGEPGSRPGGEVLVDAAPAVIGFPAPWRDLFRKSGRPMDAEMARAGMDLVPAAPARHRFADGTELVLPTDRGDQLEALGEAYGRPVAERWRGFVDHLDDVWQALRPLGLESELRDRDQLRAVPRKLLRPRHSVETLARGIGEPHLADIIRGVAYRLGSPPGRTPAFCAVQLSVERRFGRWTVVTPTEQGRTSTLVELLAERLRLRRVPVRLETPVLRIRVDDTGRAVGVTTADGDLVDGAAVICTADPWQSCNVLLANALLDRSAVALRRAVNRLSPARHPSVRHELLADGCTEVTETISYDGSGVPVVTFDRPVGTGTVRSSHDHRVSTARPGAGVAWNGFRSWLHRPPVTTSVPGLFLAGPFSRGGAGLSQTLLSGALASYGCHDLLG</sequence>
<comment type="pathway">
    <text evidence="2">Carotenoid biosynthesis; staphyloxanthin biosynthesis; staphyloxanthin from farnesyl diphosphate: step 3/5.</text>
</comment>
<proteinExistence type="inferred from homology"/>
<evidence type="ECO:0000313" key="10">
    <source>
        <dbReference type="EMBL" id="MBM7800184.1"/>
    </source>
</evidence>
<keyword evidence="11" id="KW-1185">Reference proteome</keyword>
<keyword evidence="1" id="KW-0560">Oxidoreductase</keyword>
<evidence type="ECO:0000259" key="9">
    <source>
        <dbReference type="Pfam" id="PF01593"/>
    </source>
</evidence>
<dbReference type="EMBL" id="JAFBCF010000001">
    <property type="protein sequence ID" value="MBM7800184.1"/>
    <property type="molecule type" value="Genomic_DNA"/>
</dbReference>